<dbReference type="Proteomes" id="UP000078227">
    <property type="component" value="Chromosome"/>
</dbReference>
<dbReference type="InterPro" id="IPR005503">
    <property type="entry name" value="FliL"/>
</dbReference>
<comment type="similarity">
    <text evidence="3 11">Belongs to the FliL family.</text>
</comment>
<evidence type="ECO:0000256" key="9">
    <source>
        <dbReference type="ARBA" id="ARBA00022989"/>
    </source>
</evidence>
<dbReference type="RefSeq" id="WP_064564345.1">
    <property type="nucleotide sequence ID" value="NZ_CP014007.2"/>
</dbReference>
<keyword evidence="5" id="KW-1003">Cell membrane</keyword>
<keyword evidence="6 11" id="KW-0145">Chemotaxis</keyword>
<keyword evidence="10 11" id="KW-0472">Membrane</keyword>
<evidence type="ECO:0000256" key="8">
    <source>
        <dbReference type="ARBA" id="ARBA00022779"/>
    </source>
</evidence>
<evidence type="ECO:0000256" key="3">
    <source>
        <dbReference type="ARBA" id="ARBA00008281"/>
    </source>
</evidence>
<keyword evidence="13" id="KW-0969">Cilium</keyword>
<sequence length="167" mass="18489">MSKKKLSANGGKRSLLLTLLTLLIAVGICAVATYSYIEIKKLNSQLANMKGQNESAVHEENIVPVYEDLEAFTVSLKPDSHGDDRVLYIGLTLRLQDDKSKAVLVENLPDVRSRLLVLFSQQSAEDLISDDAKKKLSEKIMAVVSEPLSGKKRVMVKSVLFNAFILR</sequence>
<dbReference type="AlphaFoldDB" id="A0AA94KQP2"/>
<evidence type="ECO:0000256" key="11">
    <source>
        <dbReference type="RuleBase" id="RU364125"/>
    </source>
</evidence>
<evidence type="ECO:0000313" key="12">
    <source>
        <dbReference type="EMBL" id="ANI81741.1"/>
    </source>
</evidence>
<evidence type="ECO:0000256" key="1">
    <source>
        <dbReference type="ARBA" id="ARBA00002254"/>
    </source>
</evidence>
<dbReference type="KEGG" id="kor:AWR26_06060"/>
<evidence type="ECO:0000313" key="15">
    <source>
        <dbReference type="Proteomes" id="UP000182314"/>
    </source>
</evidence>
<dbReference type="GO" id="GO:0006935">
    <property type="term" value="P:chemotaxis"/>
    <property type="evidence" value="ECO:0007669"/>
    <property type="project" value="UniProtKB-KW"/>
</dbReference>
<comment type="function">
    <text evidence="1 11">Controls the rotational direction of flagella during chemotaxis.</text>
</comment>
<evidence type="ECO:0000256" key="10">
    <source>
        <dbReference type="ARBA" id="ARBA00023136"/>
    </source>
</evidence>
<keyword evidence="9" id="KW-1133">Transmembrane helix</keyword>
<keyword evidence="8 11" id="KW-0283">Flagellar rotation</keyword>
<protein>
    <recommendedName>
        <fullName evidence="4 11">Flagellar protein FliL</fullName>
    </recommendedName>
</protein>
<keyword evidence="13" id="KW-0966">Cell projection</keyword>
<dbReference type="GO" id="GO:0005886">
    <property type="term" value="C:plasma membrane"/>
    <property type="evidence" value="ECO:0007669"/>
    <property type="project" value="UniProtKB-SubCell"/>
</dbReference>
<dbReference type="Proteomes" id="UP000182314">
    <property type="component" value="Unassembled WGS sequence"/>
</dbReference>
<keyword evidence="13" id="KW-0282">Flagellum</keyword>
<dbReference type="EMBL" id="CP014007">
    <property type="protein sequence ID" value="ANI81741.1"/>
    <property type="molecule type" value="Genomic_DNA"/>
</dbReference>
<keyword evidence="11" id="KW-0997">Cell inner membrane</keyword>
<gene>
    <name evidence="12" type="primary">fliL</name>
    <name evidence="12" type="ORF">AWR26_06060</name>
    <name evidence="13" type="ORF">SAMN05216286_3092</name>
</gene>
<evidence type="ECO:0000313" key="13">
    <source>
        <dbReference type="EMBL" id="SFC75149.1"/>
    </source>
</evidence>
<reference evidence="12 14" key="2">
    <citation type="submission" date="2021-03" db="EMBL/GenBank/DDBJ databases">
        <authorList>
            <person name="Li Y."/>
            <person name="Li S."/>
            <person name="Chen M."/>
            <person name="Peng G."/>
            <person name="Tan Z."/>
            <person name="An Q."/>
        </authorList>
    </citation>
    <scope>NUCLEOTIDE SEQUENCE [LARGE SCALE GENOMIC DNA]</scope>
    <source>
        <strain evidence="12 14">Ola 51</strain>
    </source>
</reference>
<dbReference type="PANTHER" id="PTHR35091">
    <property type="entry name" value="FLAGELLAR PROTEIN FLIL"/>
    <property type="match status" value="1"/>
</dbReference>
<dbReference type="GO" id="GO:0071978">
    <property type="term" value="P:bacterial-type flagellum-dependent swarming motility"/>
    <property type="evidence" value="ECO:0007669"/>
    <property type="project" value="TreeGrafter"/>
</dbReference>
<reference evidence="13 15" key="1">
    <citation type="submission" date="2016-10" db="EMBL/GenBank/DDBJ databases">
        <authorList>
            <person name="Varghese N."/>
            <person name="Submissions S."/>
        </authorList>
    </citation>
    <scope>NUCLEOTIDE SEQUENCE [LARGE SCALE GENOMIC DNA]</scope>
    <source>
        <strain evidence="13 15">CGMCC 1.7012</strain>
    </source>
</reference>
<dbReference type="PANTHER" id="PTHR35091:SF2">
    <property type="entry name" value="FLAGELLAR PROTEIN FLIL"/>
    <property type="match status" value="1"/>
</dbReference>
<dbReference type="EMBL" id="FOKO01000004">
    <property type="protein sequence ID" value="SFC75149.1"/>
    <property type="molecule type" value="Genomic_DNA"/>
</dbReference>
<proteinExistence type="inferred from homology"/>
<evidence type="ECO:0000313" key="14">
    <source>
        <dbReference type="Proteomes" id="UP000078227"/>
    </source>
</evidence>
<evidence type="ECO:0000256" key="2">
    <source>
        <dbReference type="ARBA" id="ARBA00004162"/>
    </source>
</evidence>
<comment type="subcellular location">
    <subcellularLocation>
        <location evidence="11">Cell inner membrane</location>
    </subcellularLocation>
    <subcellularLocation>
        <location evidence="2">Cell membrane</location>
        <topology evidence="2">Single-pass membrane protein</topology>
    </subcellularLocation>
</comment>
<name>A0AA94KQP2_9ENTR</name>
<keyword evidence="14" id="KW-1185">Reference proteome</keyword>
<dbReference type="GO" id="GO:0009425">
    <property type="term" value="C:bacterial-type flagellum basal body"/>
    <property type="evidence" value="ECO:0007669"/>
    <property type="project" value="InterPro"/>
</dbReference>
<evidence type="ECO:0000256" key="7">
    <source>
        <dbReference type="ARBA" id="ARBA00022692"/>
    </source>
</evidence>
<accession>A0AA94KQP2</accession>
<organism evidence="13 15">
    <name type="scientific">Kosakonia oryzae</name>
    <dbReference type="NCBI Taxonomy" id="497725"/>
    <lineage>
        <taxon>Bacteria</taxon>
        <taxon>Pseudomonadati</taxon>
        <taxon>Pseudomonadota</taxon>
        <taxon>Gammaproteobacteria</taxon>
        <taxon>Enterobacterales</taxon>
        <taxon>Enterobacteriaceae</taxon>
        <taxon>Kosakonia</taxon>
    </lineage>
</organism>
<keyword evidence="7" id="KW-0812">Transmembrane</keyword>
<dbReference type="Pfam" id="PF03748">
    <property type="entry name" value="FliL"/>
    <property type="match status" value="1"/>
</dbReference>
<evidence type="ECO:0000256" key="4">
    <source>
        <dbReference type="ARBA" id="ARBA00021812"/>
    </source>
</evidence>
<evidence type="ECO:0000256" key="6">
    <source>
        <dbReference type="ARBA" id="ARBA00022500"/>
    </source>
</evidence>
<evidence type="ECO:0000256" key="5">
    <source>
        <dbReference type="ARBA" id="ARBA00022475"/>
    </source>
</evidence>